<evidence type="ECO:0000313" key="2">
    <source>
        <dbReference type="Proteomes" id="UP000199031"/>
    </source>
</evidence>
<dbReference type="RefSeq" id="WP_090658455.1">
    <property type="nucleotide sequence ID" value="NZ_FOXQ01000006.1"/>
</dbReference>
<protein>
    <recommendedName>
        <fullName evidence="3">Helix-turn-helix domain-containing protein</fullName>
    </recommendedName>
</protein>
<dbReference type="AlphaFoldDB" id="A0A1I5WEQ0"/>
<dbReference type="EMBL" id="FOXQ01000006">
    <property type="protein sequence ID" value="SFQ18141.1"/>
    <property type="molecule type" value="Genomic_DNA"/>
</dbReference>
<dbReference type="Proteomes" id="UP000199031">
    <property type="component" value="Unassembled WGS sequence"/>
</dbReference>
<organism evidence="1 2">
    <name type="scientific">Parafilimonas terrae</name>
    <dbReference type="NCBI Taxonomy" id="1465490"/>
    <lineage>
        <taxon>Bacteria</taxon>
        <taxon>Pseudomonadati</taxon>
        <taxon>Bacteroidota</taxon>
        <taxon>Chitinophagia</taxon>
        <taxon>Chitinophagales</taxon>
        <taxon>Chitinophagaceae</taxon>
        <taxon>Parafilimonas</taxon>
    </lineage>
</organism>
<sequence>MKPAITKTRKPYYNKRIKPGVKPIPVTNTTINDWVDKQVILETFKLSERTLQNYRSKRIIPSSNIGGKIFYCLHGILRVLEHNMG</sequence>
<dbReference type="SUPFAM" id="SSF46955">
    <property type="entry name" value="Putative DNA-binding domain"/>
    <property type="match status" value="1"/>
</dbReference>
<dbReference type="InterPro" id="IPR009061">
    <property type="entry name" value="DNA-bd_dom_put_sf"/>
</dbReference>
<proteinExistence type="predicted"/>
<name>A0A1I5WEQ0_9BACT</name>
<dbReference type="OrthoDB" id="768005at2"/>
<evidence type="ECO:0000313" key="1">
    <source>
        <dbReference type="EMBL" id="SFQ18141.1"/>
    </source>
</evidence>
<reference evidence="1 2" key="1">
    <citation type="submission" date="2016-10" db="EMBL/GenBank/DDBJ databases">
        <authorList>
            <person name="de Groot N.N."/>
        </authorList>
    </citation>
    <scope>NUCLEOTIDE SEQUENCE [LARGE SCALE GENOMIC DNA]</scope>
    <source>
        <strain evidence="1 2">DSM 28286</strain>
    </source>
</reference>
<keyword evidence="2" id="KW-1185">Reference proteome</keyword>
<accession>A0A1I5WEQ0</accession>
<evidence type="ECO:0008006" key="3">
    <source>
        <dbReference type="Google" id="ProtNLM"/>
    </source>
</evidence>
<gene>
    <name evidence="1" type="ORF">SAMN05444277_106134</name>
</gene>